<evidence type="ECO:0000256" key="1">
    <source>
        <dbReference type="SAM" id="Phobius"/>
    </source>
</evidence>
<name>A0A0B4C7M3_9MICO</name>
<keyword evidence="1" id="KW-0812">Transmembrane</keyword>
<comment type="caution">
    <text evidence="2">The sequence shown here is derived from an EMBL/GenBank/DDBJ whole genome shotgun (WGS) entry which is preliminary data.</text>
</comment>
<evidence type="ECO:0000313" key="2">
    <source>
        <dbReference type="EMBL" id="KIC57049.1"/>
    </source>
</evidence>
<dbReference type="RefSeq" id="WP_036320403.1">
    <property type="nucleotide sequence ID" value="NZ_JWSZ01000013.1"/>
</dbReference>
<protein>
    <submittedName>
        <fullName evidence="2">Uncharacterized protein</fullName>
    </submittedName>
</protein>
<dbReference type="Proteomes" id="UP000031202">
    <property type="component" value="Unassembled WGS sequence"/>
</dbReference>
<evidence type="ECO:0000313" key="3">
    <source>
        <dbReference type="Proteomes" id="UP000031202"/>
    </source>
</evidence>
<gene>
    <name evidence="2" type="ORF">RM52_11210</name>
</gene>
<proteinExistence type="predicted"/>
<keyword evidence="1" id="KW-1133">Transmembrane helix</keyword>
<keyword evidence="1" id="KW-0472">Membrane</keyword>
<accession>A0A0B4C7M3</accession>
<feature type="transmembrane region" description="Helical" evidence="1">
    <location>
        <begin position="40"/>
        <end position="59"/>
    </location>
</feature>
<sequence length="60" mass="6319">MIAIVFVVTAMALLIVALVLFVRGRRDAPQGTPLPNGRGILLLTLAGLVLALASQLPVFH</sequence>
<dbReference type="EMBL" id="JWSZ01000013">
    <property type="protein sequence ID" value="KIC57049.1"/>
    <property type="molecule type" value="Genomic_DNA"/>
</dbReference>
<organism evidence="2 3">
    <name type="scientific">Microbacterium hominis</name>
    <dbReference type="NCBI Taxonomy" id="162426"/>
    <lineage>
        <taxon>Bacteria</taxon>
        <taxon>Bacillati</taxon>
        <taxon>Actinomycetota</taxon>
        <taxon>Actinomycetes</taxon>
        <taxon>Micrococcales</taxon>
        <taxon>Microbacteriaceae</taxon>
        <taxon>Microbacterium</taxon>
    </lineage>
</organism>
<dbReference type="AlphaFoldDB" id="A0A0B4C7M3"/>
<reference evidence="2 3" key="1">
    <citation type="submission" date="2014-12" db="EMBL/GenBank/DDBJ databases">
        <title>Genome sequencing of Microbacterium hominis TPW29.</title>
        <authorList>
            <person name="Tan P.W."/>
            <person name="Chan K.-G."/>
        </authorList>
    </citation>
    <scope>NUCLEOTIDE SEQUENCE [LARGE SCALE GENOMIC DNA]</scope>
    <source>
        <strain evidence="2 3">TPW29</strain>
    </source>
</reference>